<evidence type="ECO:0000313" key="7">
    <source>
        <dbReference type="Proteomes" id="UP001361239"/>
    </source>
</evidence>
<dbReference type="Gene3D" id="3.90.1590.10">
    <property type="entry name" value="glutathione-dependent formaldehyde- activating enzyme (gfa)"/>
    <property type="match status" value="1"/>
</dbReference>
<organism evidence="6 7">
    <name type="scientific">Novosphingobium anseongense</name>
    <dbReference type="NCBI Taxonomy" id="3133436"/>
    <lineage>
        <taxon>Bacteria</taxon>
        <taxon>Pseudomonadati</taxon>
        <taxon>Pseudomonadota</taxon>
        <taxon>Alphaproteobacteria</taxon>
        <taxon>Sphingomonadales</taxon>
        <taxon>Sphingomonadaceae</taxon>
        <taxon>Novosphingobium</taxon>
    </lineage>
</organism>
<evidence type="ECO:0000259" key="5">
    <source>
        <dbReference type="PROSITE" id="PS51891"/>
    </source>
</evidence>
<keyword evidence="3" id="KW-0862">Zinc</keyword>
<reference evidence="6 7" key="1">
    <citation type="submission" date="2024-03" db="EMBL/GenBank/DDBJ databases">
        <authorList>
            <person name="Jo J.-H."/>
        </authorList>
    </citation>
    <scope>NUCLEOTIDE SEQUENCE [LARGE SCALE GENOMIC DNA]</scope>
    <source>
        <strain evidence="6 7">PS1R-30</strain>
    </source>
</reference>
<evidence type="ECO:0000256" key="4">
    <source>
        <dbReference type="ARBA" id="ARBA00023239"/>
    </source>
</evidence>
<dbReference type="EMBL" id="JBBHJZ010000003">
    <property type="protein sequence ID" value="MEJ5978290.1"/>
    <property type="molecule type" value="Genomic_DNA"/>
</dbReference>
<evidence type="ECO:0000256" key="2">
    <source>
        <dbReference type="ARBA" id="ARBA00022723"/>
    </source>
</evidence>
<evidence type="ECO:0000313" key="6">
    <source>
        <dbReference type="EMBL" id="MEJ5978290.1"/>
    </source>
</evidence>
<dbReference type="PANTHER" id="PTHR33337">
    <property type="entry name" value="GFA DOMAIN-CONTAINING PROTEIN"/>
    <property type="match status" value="1"/>
</dbReference>
<proteinExistence type="inferred from homology"/>
<dbReference type="InterPro" id="IPR011057">
    <property type="entry name" value="Mss4-like_sf"/>
</dbReference>
<feature type="domain" description="CENP-V/GFA" evidence="5">
    <location>
        <begin position="9"/>
        <end position="113"/>
    </location>
</feature>
<protein>
    <submittedName>
        <fullName evidence="6">GFA family protein</fullName>
    </submittedName>
</protein>
<dbReference type="InterPro" id="IPR006913">
    <property type="entry name" value="CENP-V/GFA"/>
</dbReference>
<keyword evidence="7" id="KW-1185">Reference proteome</keyword>
<dbReference type="Proteomes" id="UP001361239">
    <property type="component" value="Unassembled WGS sequence"/>
</dbReference>
<keyword evidence="2" id="KW-0479">Metal-binding</keyword>
<evidence type="ECO:0000256" key="3">
    <source>
        <dbReference type="ARBA" id="ARBA00022833"/>
    </source>
</evidence>
<name>A0ABU8RYZ0_9SPHN</name>
<evidence type="ECO:0000256" key="1">
    <source>
        <dbReference type="ARBA" id="ARBA00005495"/>
    </source>
</evidence>
<dbReference type="PANTHER" id="PTHR33337:SF40">
    <property type="entry name" value="CENP-V_GFA DOMAIN-CONTAINING PROTEIN-RELATED"/>
    <property type="match status" value="1"/>
</dbReference>
<keyword evidence="4" id="KW-0456">Lyase</keyword>
<accession>A0ABU8RYZ0</accession>
<dbReference type="PROSITE" id="PS51891">
    <property type="entry name" value="CENP_V_GFA"/>
    <property type="match status" value="1"/>
</dbReference>
<comment type="caution">
    <text evidence="6">The sequence shown here is derived from an EMBL/GenBank/DDBJ whole genome shotgun (WGS) entry which is preliminary data.</text>
</comment>
<dbReference type="RefSeq" id="WP_339588223.1">
    <property type="nucleotide sequence ID" value="NZ_JBBHJZ010000003.1"/>
</dbReference>
<dbReference type="Pfam" id="PF04828">
    <property type="entry name" value="GFA"/>
    <property type="match status" value="1"/>
</dbReference>
<sequence>MADLPEVPIEGGCRCGRVRFRLTAAPWMETVCHCRGCQRMTASAFSTTVIMPEAGFAVIAGDTVVGGLHGDEADHHHCDWCKSWVFTKPRGAVGFVNVRATMLDDATWFVPWAETQVAEKLPWAETGAVRSFDRFPGMEDYESLIAAYRAERGIA</sequence>
<comment type="similarity">
    <text evidence="1">Belongs to the Gfa family.</text>
</comment>
<gene>
    <name evidence="6" type="ORF">WG901_16680</name>
</gene>
<dbReference type="SUPFAM" id="SSF51316">
    <property type="entry name" value="Mss4-like"/>
    <property type="match status" value="1"/>
</dbReference>